<comment type="caution">
    <text evidence="1">The sequence shown here is derived from an EMBL/GenBank/DDBJ whole genome shotgun (WGS) entry which is preliminary data.</text>
</comment>
<evidence type="ECO:0000313" key="2">
    <source>
        <dbReference type="Proteomes" id="UP000235388"/>
    </source>
</evidence>
<organism evidence="1 2">
    <name type="scientific">Puccinia coronata f. sp. avenae</name>
    <dbReference type="NCBI Taxonomy" id="200324"/>
    <lineage>
        <taxon>Eukaryota</taxon>
        <taxon>Fungi</taxon>
        <taxon>Dikarya</taxon>
        <taxon>Basidiomycota</taxon>
        <taxon>Pucciniomycotina</taxon>
        <taxon>Pucciniomycetes</taxon>
        <taxon>Pucciniales</taxon>
        <taxon>Pucciniaceae</taxon>
        <taxon>Puccinia</taxon>
    </lineage>
</organism>
<keyword evidence="2" id="KW-1185">Reference proteome</keyword>
<dbReference type="EMBL" id="PGCJ01000795">
    <property type="protein sequence ID" value="PLW20529.1"/>
    <property type="molecule type" value="Genomic_DNA"/>
</dbReference>
<accession>A0A2N5T4V2</accession>
<sequence length="56" mass="6004">MARDNEGSTLLRAHLYTSSPLFRCHTTSAFISSSGAAIATTHITSNGPTNHRMLVT</sequence>
<gene>
    <name evidence="1" type="ORF">PCANC_13582</name>
</gene>
<proteinExistence type="predicted"/>
<protein>
    <submittedName>
        <fullName evidence="1">Uncharacterized protein</fullName>
    </submittedName>
</protein>
<dbReference type="Proteomes" id="UP000235388">
    <property type="component" value="Unassembled WGS sequence"/>
</dbReference>
<reference evidence="1 2" key="1">
    <citation type="submission" date="2017-11" db="EMBL/GenBank/DDBJ databases">
        <title>De novo assembly and phasing of dikaryotic genomes from two isolates of Puccinia coronata f. sp. avenae, the causal agent of oat crown rust.</title>
        <authorList>
            <person name="Miller M.E."/>
            <person name="Zhang Y."/>
            <person name="Omidvar V."/>
            <person name="Sperschneider J."/>
            <person name="Schwessinger B."/>
            <person name="Raley C."/>
            <person name="Palmer J.M."/>
            <person name="Garnica D."/>
            <person name="Upadhyaya N."/>
            <person name="Rathjen J."/>
            <person name="Taylor J.M."/>
            <person name="Park R.F."/>
            <person name="Dodds P.N."/>
            <person name="Hirsch C.D."/>
            <person name="Kianian S.F."/>
            <person name="Figueroa M."/>
        </authorList>
    </citation>
    <scope>NUCLEOTIDE SEQUENCE [LARGE SCALE GENOMIC DNA]</scope>
    <source>
        <strain evidence="1">12NC29</strain>
    </source>
</reference>
<evidence type="ECO:0000313" key="1">
    <source>
        <dbReference type="EMBL" id="PLW20529.1"/>
    </source>
</evidence>
<dbReference type="AlphaFoldDB" id="A0A2N5T4V2"/>
<name>A0A2N5T4V2_9BASI</name>